<accession>A0A1Y1I8Y0</accession>
<gene>
    <name evidence="2" type="ORF">KFL_002220010</name>
</gene>
<dbReference type="AlphaFoldDB" id="A0A1Y1I8Y0"/>
<evidence type="ECO:0000313" key="2">
    <source>
        <dbReference type="EMBL" id="GAQ85157.1"/>
    </source>
</evidence>
<feature type="domain" description="EF-hand" evidence="1">
    <location>
        <begin position="257"/>
        <end position="292"/>
    </location>
</feature>
<dbReference type="OMA" id="SFMAERN"/>
<feature type="domain" description="EF-hand" evidence="1">
    <location>
        <begin position="208"/>
        <end position="243"/>
    </location>
</feature>
<organism evidence="2 3">
    <name type="scientific">Klebsormidium nitens</name>
    <name type="common">Green alga</name>
    <name type="synonym">Ulothrix nitens</name>
    <dbReference type="NCBI Taxonomy" id="105231"/>
    <lineage>
        <taxon>Eukaryota</taxon>
        <taxon>Viridiplantae</taxon>
        <taxon>Streptophyta</taxon>
        <taxon>Klebsormidiophyceae</taxon>
        <taxon>Klebsormidiales</taxon>
        <taxon>Klebsormidiaceae</taxon>
        <taxon>Klebsormidium</taxon>
    </lineage>
</organism>
<evidence type="ECO:0000313" key="3">
    <source>
        <dbReference type="Proteomes" id="UP000054558"/>
    </source>
</evidence>
<protein>
    <recommendedName>
        <fullName evidence="1">EF-hand domain-containing protein</fullName>
    </recommendedName>
</protein>
<reference evidence="2 3" key="1">
    <citation type="journal article" date="2014" name="Nat. Commun.">
        <title>Klebsormidium flaccidum genome reveals primary factors for plant terrestrial adaptation.</title>
        <authorList>
            <person name="Hori K."/>
            <person name="Maruyama F."/>
            <person name="Fujisawa T."/>
            <person name="Togashi T."/>
            <person name="Yamamoto N."/>
            <person name="Seo M."/>
            <person name="Sato S."/>
            <person name="Yamada T."/>
            <person name="Mori H."/>
            <person name="Tajima N."/>
            <person name="Moriyama T."/>
            <person name="Ikeuchi M."/>
            <person name="Watanabe M."/>
            <person name="Wada H."/>
            <person name="Kobayashi K."/>
            <person name="Saito M."/>
            <person name="Masuda T."/>
            <person name="Sasaki-Sekimoto Y."/>
            <person name="Mashiguchi K."/>
            <person name="Awai K."/>
            <person name="Shimojima M."/>
            <person name="Masuda S."/>
            <person name="Iwai M."/>
            <person name="Nobusawa T."/>
            <person name="Narise T."/>
            <person name="Kondo S."/>
            <person name="Saito H."/>
            <person name="Sato R."/>
            <person name="Murakawa M."/>
            <person name="Ihara Y."/>
            <person name="Oshima-Yamada Y."/>
            <person name="Ohtaka K."/>
            <person name="Satoh M."/>
            <person name="Sonobe K."/>
            <person name="Ishii M."/>
            <person name="Ohtani R."/>
            <person name="Kanamori-Sato M."/>
            <person name="Honoki R."/>
            <person name="Miyazaki D."/>
            <person name="Mochizuki H."/>
            <person name="Umetsu J."/>
            <person name="Higashi K."/>
            <person name="Shibata D."/>
            <person name="Kamiya Y."/>
            <person name="Sato N."/>
            <person name="Nakamura Y."/>
            <person name="Tabata S."/>
            <person name="Ida S."/>
            <person name="Kurokawa K."/>
            <person name="Ohta H."/>
        </authorList>
    </citation>
    <scope>NUCLEOTIDE SEQUENCE [LARGE SCALE GENOMIC DNA]</scope>
    <source>
        <strain evidence="2 3">NIES-2285</strain>
    </source>
</reference>
<dbReference type="Proteomes" id="UP000054558">
    <property type="component" value="Unassembled WGS sequence"/>
</dbReference>
<dbReference type="PROSITE" id="PS50222">
    <property type="entry name" value="EF_HAND_2"/>
    <property type="match status" value="2"/>
</dbReference>
<dbReference type="Pfam" id="PF13499">
    <property type="entry name" value="EF-hand_7"/>
    <property type="match status" value="1"/>
</dbReference>
<dbReference type="InterPro" id="IPR011992">
    <property type="entry name" value="EF-hand-dom_pair"/>
</dbReference>
<dbReference type="InterPro" id="IPR002048">
    <property type="entry name" value="EF_hand_dom"/>
</dbReference>
<dbReference type="STRING" id="105231.A0A1Y1I8Y0"/>
<proteinExistence type="predicted"/>
<keyword evidence="3" id="KW-1185">Reference proteome</keyword>
<dbReference type="GO" id="GO:0005509">
    <property type="term" value="F:calcium ion binding"/>
    <property type="evidence" value="ECO:0007669"/>
    <property type="project" value="InterPro"/>
</dbReference>
<dbReference type="EMBL" id="DF237171">
    <property type="protein sequence ID" value="GAQ85157.1"/>
    <property type="molecule type" value="Genomic_DNA"/>
</dbReference>
<dbReference type="OrthoDB" id="1872860at2759"/>
<evidence type="ECO:0000259" key="1">
    <source>
        <dbReference type="PROSITE" id="PS50222"/>
    </source>
</evidence>
<name>A0A1Y1I8Y0_KLENI</name>
<sequence length="295" mass="32128">MEAIGCAPMGAAVQPSKRRSKAVRRLRRALEEWTNDTDRVRKNTVDLSSAVQKAARLEAAIVPEGDQAAAEKQEQVAALLAAAEAIIADQELREFMTERNRAALDASLLLFGNKGVIKVPPGSAAAAVEGAPLAVGDAWRPRWPGDQGDAFEPYQQLIEQYLHSTVAYHARALEQLSTAFAALRTASQGARDGAYLRSLAAAAGVSVKEYKRFLDMFHKIDTARSGAISKKDLMAAMKKDKDIAAFMQLSRQKGKDGKRESFEAVFNRIDADGAGKITWEAFLKFFSDQRSLAAD</sequence>
<dbReference type="SMART" id="SM00054">
    <property type="entry name" value="EFh"/>
    <property type="match status" value="2"/>
</dbReference>
<dbReference type="SUPFAM" id="SSF47473">
    <property type="entry name" value="EF-hand"/>
    <property type="match status" value="1"/>
</dbReference>
<dbReference type="Gene3D" id="1.10.238.10">
    <property type="entry name" value="EF-hand"/>
    <property type="match status" value="1"/>
</dbReference>
<dbReference type="CDD" id="cd00051">
    <property type="entry name" value="EFh"/>
    <property type="match status" value="1"/>
</dbReference>